<feature type="region of interest" description="Disordered" evidence="1">
    <location>
        <begin position="26"/>
        <end position="46"/>
    </location>
</feature>
<organism evidence="2 3">
    <name type="scientific">Mesorhizobium shangrilense</name>
    <dbReference type="NCBI Taxonomy" id="460060"/>
    <lineage>
        <taxon>Bacteria</taxon>
        <taxon>Pseudomonadati</taxon>
        <taxon>Pseudomonadota</taxon>
        <taxon>Alphaproteobacteria</taxon>
        <taxon>Hyphomicrobiales</taxon>
        <taxon>Phyllobacteriaceae</taxon>
        <taxon>Mesorhizobium</taxon>
    </lineage>
</organism>
<dbReference type="EMBL" id="JBEWSZ010000001">
    <property type="protein sequence ID" value="MET2825476.1"/>
    <property type="molecule type" value="Genomic_DNA"/>
</dbReference>
<name>A0ABV2D625_9HYPH</name>
<comment type="caution">
    <text evidence="2">The sequence shown here is derived from an EMBL/GenBank/DDBJ whole genome shotgun (WGS) entry which is preliminary data.</text>
</comment>
<evidence type="ECO:0000256" key="1">
    <source>
        <dbReference type="SAM" id="MobiDB-lite"/>
    </source>
</evidence>
<accession>A0ABV2D625</accession>
<proteinExistence type="predicted"/>
<dbReference type="Proteomes" id="UP001548832">
    <property type="component" value="Unassembled WGS sequence"/>
</dbReference>
<evidence type="ECO:0000313" key="3">
    <source>
        <dbReference type="Proteomes" id="UP001548832"/>
    </source>
</evidence>
<keyword evidence="3" id="KW-1185">Reference proteome</keyword>
<gene>
    <name evidence="2" type="ORF">ABVQ20_00635</name>
</gene>
<evidence type="ECO:0000313" key="2">
    <source>
        <dbReference type="EMBL" id="MET2825476.1"/>
    </source>
</evidence>
<protein>
    <submittedName>
        <fullName evidence="2">Uncharacterized protein</fullName>
    </submittedName>
</protein>
<feature type="compositionally biased region" description="Basic and acidic residues" evidence="1">
    <location>
        <begin position="34"/>
        <end position="46"/>
    </location>
</feature>
<dbReference type="RefSeq" id="WP_354457570.1">
    <property type="nucleotide sequence ID" value="NZ_JBEWSZ010000001.1"/>
</dbReference>
<reference evidence="2 3" key="1">
    <citation type="submission" date="2024-06" db="EMBL/GenBank/DDBJ databases">
        <authorList>
            <person name="Kim D.-U."/>
        </authorList>
    </citation>
    <scope>NUCLEOTIDE SEQUENCE [LARGE SCALE GENOMIC DNA]</scope>
    <source>
        <strain evidence="2 3">KACC15460</strain>
    </source>
</reference>
<sequence>MMQATAGHGRIATLLFQSSWHTRAVAHPLSPGRTGHEPARAPELPR</sequence>